<dbReference type="InterPro" id="IPR027417">
    <property type="entry name" value="P-loop_NTPase"/>
</dbReference>
<evidence type="ECO:0000256" key="4">
    <source>
        <dbReference type="ARBA" id="ARBA00022840"/>
    </source>
</evidence>
<dbReference type="GO" id="GO:0005524">
    <property type="term" value="F:ATP binding"/>
    <property type="evidence" value="ECO:0007669"/>
    <property type="project" value="UniProtKB-KW"/>
</dbReference>
<keyword evidence="5" id="KW-0051">Antiviral defense</keyword>
<dbReference type="Pfam" id="PF22590">
    <property type="entry name" value="Cas3-like_C_2"/>
    <property type="match status" value="1"/>
</dbReference>
<dbReference type="InterPro" id="IPR054712">
    <property type="entry name" value="Cas3-like_dom"/>
</dbReference>
<keyword evidence="3" id="KW-0347">Helicase</keyword>
<comment type="caution">
    <text evidence="7">The sequence shown here is derived from an EMBL/GenBank/DDBJ whole genome shotgun (WGS) entry which is preliminary data.</text>
</comment>
<accession>A0A645AIR5</accession>
<dbReference type="Gene3D" id="3.40.50.300">
    <property type="entry name" value="P-loop containing nucleotide triphosphate hydrolases"/>
    <property type="match status" value="1"/>
</dbReference>
<dbReference type="SUPFAM" id="SSF52540">
    <property type="entry name" value="P-loop containing nucleoside triphosphate hydrolases"/>
    <property type="match status" value="1"/>
</dbReference>
<keyword evidence="1" id="KW-0547">Nucleotide-binding</keyword>
<gene>
    <name evidence="7" type="ORF">SDC9_98937</name>
</gene>
<dbReference type="SMART" id="SM00490">
    <property type="entry name" value="HELICc"/>
    <property type="match status" value="1"/>
</dbReference>
<dbReference type="NCBIfam" id="TIGR01587">
    <property type="entry name" value="cas3_core"/>
    <property type="match status" value="1"/>
</dbReference>
<keyword evidence="4" id="KW-0067">ATP-binding</keyword>
<sequence length="441" mass="50154">MEHHSNVLPDDPEYYKLQTNRWDSQIILTTQVQFLESVFSAKGSDLRKLHNMTNSIIIFDEVQTLPVKCVHLFNSVVNFIYKVCGTTVLLCTATQPLLDKVARPIILSEYPSIAVCKKIPKRTDIVSMIRPAGYSPEDLSRFTLEKHHTSTLIIVNTKDAAKSLYLRLKTQTKIVLHLSTNMCPAHRDNVISKLRCCLSQNENVICVSTQLIEAGVDISFECVIRDLAGLDSIYQAAGRCNRHNEFGEVKNVYVVNITGENLNRLEDIKEGADATRRLINEGQLDIDRYYTYYFYERRNQMDYPTKGGGSIYDLLTNNNQGRNAYKTYVGDKKSPPALTCAIKSAADEFYVIAPGQTEVLTYYGDSKELLDEYRTENDLNKKKILLRRIERYMVSLYKFQTDELLSRGALSNDNGLTILADGFYDEELGIDITGNHTFLNV</sequence>
<dbReference type="InterPro" id="IPR001650">
    <property type="entry name" value="Helicase_C-like"/>
</dbReference>
<evidence type="ECO:0000256" key="5">
    <source>
        <dbReference type="ARBA" id="ARBA00023118"/>
    </source>
</evidence>
<dbReference type="EMBL" id="VSSQ01013745">
    <property type="protein sequence ID" value="MPM52181.1"/>
    <property type="molecule type" value="Genomic_DNA"/>
</dbReference>
<dbReference type="AlphaFoldDB" id="A0A645AIR5"/>
<evidence type="ECO:0000313" key="7">
    <source>
        <dbReference type="EMBL" id="MPM52181.1"/>
    </source>
</evidence>
<evidence type="ECO:0000259" key="6">
    <source>
        <dbReference type="PROSITE" id="PS51194"/>
    </source>
</evidence>
<feature type="domain" description="Helicase C-terminal" evidence="6">
    <location>
        <begin position="138"/>
        <end position="287"/>
    </location>
</feature>
<keyword evidence="2" id="KW-0378">Hydrolase</keyword>
<organism evidence="7">
    <name type="scientific">bioreactor metagenome</name>
    <dbReference type="NCBI Taxonomy" id="1076179"/>
    <lineage>
        <taxon>unclassified sequences</taxon>
        <taxon>metagenomes</taxon>
        <taxon>ecological metagenomes</taxon>
    </lineage>
</organism>
<evidence type="ECO:0000256" key="3">
    <source>
        <dbReference type="ARBA" id="ARBA00022806"/>
    </source>
</evidence>
<evidence type="ECO:0000256" key="2">
    <source>
        <dbReference type="ARBA" id="ARBA00022801"/>
    </source>
</evidence>
<proteinExistence type="predicted"/>
<dbReference type="GO" id="GO:0051607">
    <property type="term" value="P:defense response to virus"/>
    <property type="evidence" value="ECO:0007669"/>
    <property type="project" value="UniProtKB-KW"/>
</dbReference>
<dbReference type="PROSITE" id="PS51194">
    <property type="entry name" value="HELICASE_CTER"/>
    <property type="match status" value="1"/>
</dbReference>
<evidence type="ECO:0000256" key="1">
    <source>
        <dbReference type="ARBA" id="ARBA00022741"/>
    </source>
</evidence>
<dbReference type="InterPro" id="IPR006474">
    <property type="entry name" value="Helicase_Cas3_CRISPR-ass_core"/>
</dbReference>
<reference evidence="7" key="1">
    <citation type="submission" date="2019-08" db="EMBL/GenBank/DDBJ databases">
        <authorList>
            <person name="Kucharzyk K."/>
            <person name="Murdoch R.W."/>
            <person name="Higgins S."/>
            <person name="Loffler F."/>
        </authorList>
    </citation>
    <scope>NUCLEOTIDE SEQUENCE</scope>
</reference>
<name>A0A645AIR5_9ZZZZ</name>
<dbReference type="GO" id="GO:0004386">
    <property type="term" value="F:helicase activity"/>
    <property type="evidence" value="ECO:0007669"/>
    <property type="project" value="UniProtKB-KW"/>
</dbReference>
<protein>
    <recommendedName>
        <fullName evidence="6">Helicase C-terminal domain-containing protein</fullName>
    </recommendedName>
</protein>
<dbReference type="GO" id="GO:0016787">
    <property type="term" value="F:hydrolase activity"/>
    <property type="evidence" value="ECO:0007669"/>
    <property type="project" value="UniProtKB-KW"/>
</dbReference>